<evidence type="ECO:0008006" key="4">
    <source>
        <dbReference type="Google" id="ProtNLM"/>
    </source>
</evidence>
<evidence type="ECO:0000256" key="1">
    <source>
        <dbReference type="SAM" id="Phobius"/>
    </source>
</evidence>
<dbReference type="EMBL" id="JBBMFM010000142">
    <property type="protein sequence ID" value="MEQ2428011.1"/>
    <property type="molecule type" value="Genomic_DNA"/>
</dbReference>
<evidence type="ECO:0000313" key="3">
    <source>
        <dbReference type="Proteomes" id="UP001454086"/>
    </source>
</evidence>
<keyword evidence="3" id="KW-1185">Reference proteome</keyword>
<keyword evidence="1" id="KW-0472">Membrane</keyword>
<feature type="transmembrane region" description="Helical" evidence="1">
    <location>
        <begin position="295"/>
        <end position="314"/>
    </location>
</feature>
<organism evidence="2 3">
    <name type="scientific">Enterocloster hominis</name>
    <name type="common">ex Hitch et al. 2024</name>
    <dbReference type="NCBI Taxonomy" id="1917870"/>
    <lineage>
        <taxon>Bacteria</taxon>
        <taxon>Bacillati</taxon>
        <taxon>Bacillota</taxon>
        <taxon>Clostridia</taxon>
        <taxon>Lachnospirales</taxon>
        <taxon>Lachnospiraceae</taxon>
        <taxon>Enterocloster</taxon>
    </lineage>
</organism>
<feature type="transmembrane region" description="Helical" evidence="1">
    <location>
        <begin position="221"/>
        <end position="243"/>
    </location>
</feature>
<dbReference type="Proteomes" id="UP001454086">
    <property type="component" value="Unassembled WGS sequence"/>
</dbReference>
<gene>
    <name evidence="2" type="ORF">WMQ36_23895</name>
</gene>
<accession>A0ABV1DE16</accession>
<reference evidence="2 3" key="1">
    <citation type="submission" date="2024-03" db="EMBL/GenBank/DDBJ databases">
        <title>Human intestinal bacterial collection.</title>
        <authorList>
            <person name="Pauvert C."/>
            <person name="Hitch T.C.A."/>
            <person name="Clavel T."/>
        </authorList>
    </citation>
    <scope>NUCLEOTIDE SEQUENCE [LARGE SCALE GENOMIC DNA]</scope>
    <source>
        <strain evidence="2 3">CLA-SR-H021</strain>
    </source>
</reference>
<feature type="transmembrane region" description="Helical" evidence="1">
    <location>
        <begin position="321"/>
        <end position="341"/>
    </location>
</feature>
<name>A0ABV1DE16_9FIRM</name>
<proteinExistence type="predicted"/>
<keyword evidence="1" id="KW-0812">Transmembrane</keyword>
<keyword evidence="1" id="KW-1133">Transmembrane helix</keyword>
<feature type="transmembrane region" description="Helical" evidence="1">
    <location>
        <begin position="264"/>
        <end position="283"/>
    </location>
</feature>
<comment type="caution">
    <text evidence="2">The sequence shown here is derived from an EMBL/GenBank/DDBJ whole genome shotgun (WGS) entry which is preliminary data.</text>
</comment>
<dbReference type="RefSeq" id="WP_008722400.1">
    <property type="nucleotide sequence ID" value="NZ_JBBMFM010000142.1"/>
</dbReference>
<sequence length="367" mass="40673">MKKVMIWFLLSCKRYVRKPSFLVILLLLPLGILAADRSQGHKEQEIKIAVSVQGGDGNELGRRLAESLVNRRRGVDAGMFRFYACRDEGQVKDEVASRRAECGYVITEGLREKLDSGKYRRSILVYSAPSTVAASLSTETVFAALMEIYDRDLLTAYVAEESLFDSLGAPGSRDREQSALEAGALYDKWLDNGSTFRFEYSFQGQEGAADLPGTQTQETVFPVRGMVAVYVFVTGLYGAVVLCGDEERGLFLPLSYGYRTPCRLASMAAPVAMAAVSGLLALWASRSLVGPVKEIVAMAVYCMAVTAVSWLLKVICRRPQVLCCIIPFFVIGSLLFCPVFIDAGRYLDVLDQVGKLFPPWYYLRWFG</sequence>
<evidence type="ECO:0000313" key="2">
    <source>
        <dbReference type="EMBL" id="MEQ2428011.1"/>
    </source>
</evidence>
<protein>
    <recommendedName>
        <fullName evidence="4">ABC-2 family transporter protein</fullName>
    </recommendedName>
</protein>